<evidence type="ECO:0000256" key="2">
    <source>
        <dbReference type="SAM" id="Phobius"/>
    </source>
</evidence>
<dbReference type="InterPro" id="IPR020999">
    <property type="entry name" value="Chitin_synth_reg_RCR"/>
</dbReference>
<dbReference type="GO" id="GO:0016192">
    <property type="term" value="P:vesicle-mediated transport"/>
    <property type="evidence" value="ECO:0007669"/>
    <property type="project" value="TreeGrafter"/>
</dbReference>
<evidence type="ECO:0000256" key="1">
    <source>
        <dbReference type="SAM" id="MobiDB-lite"/>
    </source>
</evidence>
<dbReference type="AlphaFoldDB" id="A0A4P9ZFA8"/>
<feature type="compositionally biased region" description="Low complexity" evidence="1">
    <location>
        <begin position="173"/>
        <end position="193"/>
    </location>
</feature>
<organism evidence="3 4">
    <name type="scientific">Metschnikowia bicuspidata</name>
    <dbReference type="NCBI Taxonomy" id="27322"/>
    <lineage>
        <taxon>Eukaryota</taxon>
        <taxon>Fungi</taxon>
        <taxon>Dikarya</taxon>
        <taxon>Ascomycota</taxon>
        <taxon>Saccharomycotina</taxon>
        <taxon>Pichiomycetes</taxon>
        <taxon>Metschnikowiaceae</taxon>
        <taxon>Metschnikowia</taxon>
    </lineage>
</organism>
<feature type="region of interest" description="Disordered" evidence="1">
    <location>
        <begin position="158"/>
        <end position="212"/>
    </location>
</feature>
<dbReference type="EMBL" id="ML004441">
    <property type="protein sequence ID" value="RKP31508.1"/>
    <property type="molecule type" value="Genomic_DNA"/>
</dbReference>
<keyword evidence="2" id="KW-0472">Membrane</keyword>
<feature type="transmembrane region" description="Helical" evidence="2">
    <location>
        <begin position="27"/>
        <end position="45"/>
    </location>
</feature>
<dbReference type="PANTHER" id="PTHR28187">
    <property type="entry name" value="PROTEIN RCR1-RELATED"/>
    <property type="match status" value="1"/>
</dbReference>
<gene>
    <name evidence="3" type="ORF">METBISCDRAFT_22385</name>
</gene>
<name>A0A4P9ZFA8_9ASCO</name>
<dbReference type="OrthoDB" id="4088875at2759"/>
<evidence type="ECO:0000313" key="4">
    <source>
        <dbReference type="Proteomes" id="UP000268321"/>
    </source>
</evidence>
<keyword evidence="4" id="KW-1185">Reference proteome</keyword>
<keyword evidence="2" id="KW-0812">Transmembrane</keyword>
<dbReference type="PANTHER" id="PTHR28187:SF1">
    <property type="entry name" value="PROTEIN RCR1-RELATED"/>
    <property type="match status" value="1"/>
</dbReference>
<evidence type="ECO:0000313" key="3">
    <source>
        <dbReference type="EMBL" id="RKP31508.1"/>
    </source>
</evidence>
<reference evidence="4" key="1">
    <citation type="journal article" date="2018" name="Nat. Microbiol.">
        <title>Leveraging single-cell genomics to expand the fungal tree of life.</title>
        <authorList>
            <person name="Ahrendt S.R."/>
            <person name="Quandt C.A."/>
            <person name="Ciobanu D."/>
            <person name="Clum A."/>
            <person name="Salamov A."/>
            <person name="Andreopoulos B."/>
            <person name="Cheng J.F."/>
            <person name="Woyke T."/>
            <person name="Pelin A."/>
            <person name="Henrissat B."/>
            <person name="Reynolds N.K."/>
            <person name="Benny G.L."/>
            <person name="Smith M.E."/>
            <person name="James T.Y."/>
            <person name="Grigoriev I.V."/>
        </authorList>
    </citation>
    <scope>NUCLEOTIDE SEQUENCE [LARGE SCALE GENOMIC DNA]</scope>
    <source>
        <strain evidence="4">Baker2002</strain>
    </source>
</reference>
<protein>
    <submittedName>
        <fullName evidence="3">Uncharacterized protein</fullName>
    </submittedName>
</protein>
<proteinExistence type="predicted"/>
<dbReference type="Pfam" id="PF12273">
    <property type="entry name" value="RCR"/>
    <property type="match status" value="1"/>
</dbReference>
<keyword evidence="2" id="KW-1133">Transmembrane helix</keyword>
<dbReference type="Proteomes" id="UP000268321">
    <property type="component" value="Unassembled WGS sequence"/>
</dbReference>
<sequence>MPLIPPFDFPKRYYYSTNSTWSGGARWAFFALSLVAIALVVMIFMRINRSRMLRGVAPIYGTTWMTPPSYRAANPNSNNYNNYVPAYTATANEADMGYYDNQGYYHPNPNVKSPDYPEQAHYRTGSASVPGVARPGYGGYNYTPPGDVRSVTDEHTMVTGTYERPPGPPPSAAPENTATGTGTATATEPQGTGSSEPVYSRPDFTQPLLGKS</sequence>
<accession>A0A4P9ZFA8</accession>